<proteinExistence type="predicted"/>
<dbReference type="Proteomes" id="UP001519287">
    <property type="component" value="Unassembled WGS sequence"/>
</dbReference>
<feature type="chain" id="PRO_5046467191" evidence="3">
    <location>
        <begin position="23"/>
        <end position="373"/>
    </location>
</feature>
<dbReference type="CDD" id="cd13589">
    <property type="entry name" value="PBP2_polyamine_RpCGA009"/>
    <property type="match status" value="1"/>
</dbReference>
<dbReference type="Gene3D" id="3.40.190.10">
    <property type="entry name" value="Periplasmic binding protein-like II"/>
    <property type="match status" value="2"/>
</dbReference>
<protein>
    <submittedName>
        <fullName evidence="4">Spermidine/putrescine transport system substrate-binding protein</fullName>
    </submittedName>
</protein>
<accession>A0ABS4J6F4</accession>
<dbReference type="SUPFAM" id="SSF53850">
    <property type="entry name" value="Periplasmic binding protein-like II"/>
    <property type="match status" value="1"/>
</dbReference>
<dbReference type="InterPro" id="IPR006059">
    <property type="entry name" value="SBP"/>
</dbReference>
<dbReference type="PROSITE" id="PS51257">
    <property type="entry name" value="PROKAR_LIPOPROTEIN"/>
    <property type="match status" value="1"/>
</dbReference>
<evidence type="ECO:0000256" key="1">
    <source>
        <dbReference type="ARBA" id="ARBA00022729"/>
    </source>
</evidence>
<keyword evidence="5" id="KW-1185">Reference proteome</keyword>
<organism evidence="4 5">
    <name type="scientific">Paenibacillus eucommiae</name>
    <dbReference type="NCBI Taxonomy" id="1355755"/>
    <lineage>
        <taxon>Bacteria</taxon>
        <taxon>Bacillati</taxon>
        <taxon>Bacillota</taxon>
        <taxon>Bacilli</taxon>
        <taxon>Bacillales</taxon>
        <taxon>Paenibacillaceae</taxon>
        <taxon>Paenibacillus</taxon>
    </lineage>
</organism>
<evidence type="ECO:0000313" key="5">
    <source>
        <dbReference type="Proteomes" id="UP001519287"/>
    </source>
</evidence>
<sequence length="373" mass="41465">MIKKMMCVLFVLVLTVALAACAGTGSKGTEDDKPTNTGSGNASTNPSTNTPNGASSELVVVSFGGNMAETQRKAIYKPFEEKYKVKIREVSPTDLGKLKAMVESGNVEWDVVDVGADFAFRGGKQGLLEKLDYNVIQKDGIYPEFVSDYGIGAYLFYVPIAYSLSDYSEDNHPKTWSEFWDTQKFPGKRSLWSIPQITMEQALLADGVKKEELYPLDIDRAFKSLDKIKKNVSVFWKNGDQPAQALVGGDASLATGYNGRLMNARKDGVPIGIEYNQVTVGGDAWVIPKGSKNKDLAMKFIAFATEPEQQANLSKINDIAPANKKSYELLSEEDKTRLGIKGTEQSQVIINMEYWAENYDQINERYQKWMMEK</sequence>
<reference evidence="4 5" key="1">
    <citation type="submission" date="2021-03" db="EMBL/GenBank/DDBJ databases">
        <title>Genomic Encyclopedia of Type Strains, Phase IV (KMG-IV): sequencing the most valuable type-strain genomes for metagenomic binning, comparative biology and taxonomic classification.</title>
        <authorList>
            <person name="Goeker M."/>
        </authorList>
    </citation>
    <scope>NUCLEOTIDE SEQUENCE [LARGE SCALE GENOMIC DNA]</scope>
    <source>
        <strain evidence="4 5">DSM 26048</strain>
    </source>
</reference>
<feature type="compositionally biased region" description="Low complexity" evidence="2">
    <location>
        <begin position="35"/>
        <end position="54"/>
    </location>
</feature>
<dbReference type="PANTHER" id="PTHR30222">
    <property type="entry name" value="SPERMIDINE/PUTRESCINE-BINDING PERIPLASMIC PROTEIN"/>
    <property type="match status" value="1"/>
</dbReference>
<evidence type="ECO:0000313" key="4">
    <source>
        <dbReference type="EMBL" id="MBP1995403.1"/>
    </source>
</evidence>
<evidence type="ECO:0000256" key="2">
    <source>
        <dbReference type="SAM" id="MobiDB-lite"/>
    </source>
</evidence>
<dbReference type="RefSeq" id="WP_209977204.1">
    <property type="nucleotide sequence ID" value="NZ_JAGGLB010000033.1"/>
</dbReference>
<feature type="region of interest" description="Disordered" evidence="2">
    <location>
        <begin position="24"/>
        <end position="54"/>
    </location>
</feature>
<dbReference type="PANTHER" id="PTHR30222:SF2">
    <property type="entry name" value="ABC TRANSPORTER SUBSTRATE-BINDING PROTEIN"/>
    <property type="match status" value="1"/>
</dbReference>
<feature type="signal peptide" evidence="3">
    <location>
        <begin position="1"/>
        <end position="22"/>
    </location>
</feature>
<dbReference type="Pfam" id="PF13416">
    <property type="entry name" value="SBP_bac_8"/>
    <property type="match status" value="1"/>
</dbReference>
<keyword evidence="1 3" id="KW-0732">Signal</keyword>
<gene>
    <name evidence="4" type="ORF">J2Z66_007045</name>
</gene>
<name>A0ABS4J6F4_9BACL</name>
<comment type="caution">
    <text evidence="4">The sequence shown here is derived from an EMBL/GenBank/DDBJ whole genome shotgun (WGS) entry which is preliminary data.</text>
</comment>
<dbReference type="EMBL" id="JAGGLB010000033">
    <property type="protein sequence ID" value="MBP1995403.1"/>
    <property type="molecule type" value="Genomic_DNA"/>
</dbReference>
<evidence type="ECO:0000256" key="3">
    <source>
        <dbReference type="SAM" id="SignalP"/>
    </source>
</evidence>